<proteinExistence type="inferred from homology"/>
<dbReference type="Gene3D" id="3.10.150.10">
    <property type="entry name" value="DNA Polymerase III, subunit A, domain 2"/>
    <property type="match status" value="1"/>
</dbReference>
<sequence>MKVIVPKNLLISLLSIIERVTGKKETLPVLSCVVLKVSDIILLSATNLEAGVECVIGGEIIEKGKVAVSASILSQTIRSIQTEKVILKKDGENLCVESKHTKTLIKTVSDSEFPEFSPSKKKGVQIERINLLASIQSVSYAASTSVIRPEIGSVYLTTTGKSLITVATDSFRLAEKTVQRSVREGEGEVLIPLKHALELSYILERIHADEVSVVLEESQMTISGGGVRFMSRVIDGVFPNYKEIIPKSFETEATLLKSDFSDILKKARIFSGSDQSVGFHLYPKRKVFSMTARDADIGEMSDTLDAALSGEDLDINFHIGYVAECLPSIESDSVTLSFSGVGKPLVIKGVSDSSFLYLVMPLNR</sequence>
<keyword evidence="3 9" id="KW-0963">Cytoplasm</keyword>
<dbReference type="InterPro" id="IPR046938">
    <property type="entry name" value="DNA_clamp_sf"/>
</dbReference>
<protein>
    <recommendedName>
        <fullName evidence="9">Beta sliding clamp</fullName>
    </recommendedName>
</protein>
<dbReference type="GO" id="GO:0003887">
    <property type="term" value="F:DNA-directed DNA polymerase activity"/>
    <property type="evidence" value="ECO:0007669"/>
    <property type="project" value="UniProtKB-UniRule"/>
</dbReference>
<feature type="domain" description="DNA polymerase III beta sliding clamp N-terminal" evidence="10">
    <location>
        <begin position="1"/>
        <end position="115"/>
    </location>
</feature>
<dbReference type="InterPro" id="IPR022634">
    <property type="entry name" value="DNA_polIII_beta_N"/>
</dbReference>
<evidence type="ECO:0000259" key="10">
    <source>
        <dbReference type="Pfam" id="PF00712"/>
    </source>
</evidence>
<feature type="domain" description="DNA polymerase III beta sliding clamp C-terminal" evidence="12">
    <location>
        <begin position="242"/>
        <end position="362"/>
    </location>
</feature>
<dbReference type="SUPFAM" id="SSF55979">
    <property type="entry name" value="DNA clamp"/>
    <property type="match status" value="3"/>
</dbReference>
<comment type="subcellular location">
    <subcellularLocation>
        <location evidence="1 9">Cytoplasm</location>
    </subcellularLocation>
</comment>
<dbReference type="Proteomes" id="UP000178587">
    <property type="component" value="Unassembled WGS sequence"/>
</dbReference>
<dbReference type="GO" id="GO:0005737">
    <property type="term" value="C:cytoplasm"/>
    <property type="evidence" value="ECO:0007669"/>
    <property type="project" value="UniProtKB-SubCell"/>
</dbReference>
<evidence type="ECO:0000313" key="14">
    <source>
        <dbReference type="Proteomes" id="UP000178587"/>
    </source>
</evidence>
<evidence type="ECO:0000256" key="7">
    <source>
        <dbReference type="ARBA" id="ARBA00022932"/>
    </source>
</evidence>
<dbReference type="Pfam" id="PF02767">
    <property type="entry name" value="DNA_pol3_beta_2"/>
    <property type="match status" value="1"/>
</dbReference>
<dbReference type="GO" id="GO:0008408">
    <property type="term" value="F:3'-5' exonuclease activity"/>
    <property type="evidence" value="ECO:0007669"/>
    <property type="project" value="InterPro"/>
</dbReference>
<organism evidence="13 14">
    <name type="scientific">Candidatus Kaiserbacteria bacterium RIFCSPLOWO2_01_FULL_50_24</name>
    <dbReference type="NCBI Taxonomy" id="1798507"/>
    <lineage>
        <taxon>Bacteria</taxon>
        <taxon>Candidatus Kaiseribacteriota</taxon>
    </lineage>
</organism>
<name>A0A1F6ERB9_9BACT</name>
<reference evidence="13 14" key="1">
    <citation type="journal article" date="2016" name="Nat. Commun.">
        <title>Thousands of microbial genomes shed light on interconnected biogeochemical processes in an aquifer system.</title>
        <authorList>
            <person name="Anantharaman K."/>
            <person name="Brown C.T."/>
            <person name="Hug L.A."/>
            <person name="Sharon I."/>
            <person name="Castelle C.J."/>
            <person name="Probst A.J."/>
            <person name="Thomas B.C."/>
            <person name="Singh A."/>
            <person name="Wilkins M.J."/>
            <person name="Karaoz U."/>
            <person name="Brodie E.L."/>
            <person name="Williams K.H."/>
            <person name="Hubbard S.S."/>
            <person name="Banfield J.F."/>
        </authorList>
    </citation>
    <scope>NUCLEOTIDE SEQUENCE [LARGE SCALE GENOMIC DNA]</scope>
</reference>
<dbReference type="GO" id="GO:0003677">
    <property type="term" value="F:DNA binding"/>
    <property type="evidence" value="ECO:0007669"/>
    <property type="project" value="UniProtKB-UniRule"/>
</dbReference>
<dbReference type="PANTHER" id="PTHR30478">
    <property type="entry name" value="DNA POLYMERASE III SUBUNIT BETA"/>
    <property type="match status" value="1"/>
</dbReference>
<dbReference type="Pfam" id="PF00712">
    <property type="entry name" value="DNA_pol3_beta"/>
    <property type="match status" value="1"/>
</dbReference>
<comment type="caution">
    <text evidence="13">The sequence shown here is derived from an EMBL/GenBank/DDBJ whole genome shotgun (WGS) entry which is preliminary data.</text>
</comment>
<dbReference type="AlphaFoldDB" id="A0A1F6ERB9"/>
<keyword evidence="6 9" id="KW-0235">DNA replication</keyword>
<evidence type="ECO:0000256" key="4">
    <source>
        <dbReference type="ARBA" id="ARBA00022679"/>
    </source>
</evidence>
<evidence type="ECO:0000256" key="3">
    <source>
        <dbReference type="ARBA" id="ARBA00022490"/>
    </source>
</evidence>
<dbReference type="GO" id="GO:0009360">
    <property type="term" value="C:DNA polymerase III complex"/>
    <property type="evidence" value="ECO:0007669"/>
    <property type="project" value="InterPro"/>
</dbReference>
<evidence type="ECO:0000259" key="12">
    <source>
        <dbReference type="Pfam" id="PF02768"/>
    </source>
</evidence>
<evidence type="ECO:0000259" key="11">
    <source>
        <dbReference type="Pfam" id="PF02767"/>
    </source>
</evidence>
<dbReference type="PANTHER" id="PTHR30478:SF0">
    <property type="entry name" value="BETA SLIDING CLAMP"/>
    <property type="match status" value="1"/>
</dbReference>
<dbReference type="PIRSF" id="PIRSF000804">
    <property type="entry name" value="DNA_pol_III_b"/>
    <property type="match status" value="1"/>
</dbReference>
<evidence type="ECO:0000256" key="6">
    <source>
        <dbReference type="ARBA" id="ARBA00022705"/>
    </source>
</evidence>
<dbReference type="GO" id="GO:0006271">
    <property type="term" value="P:DNA strand elongation involved in DNA replication"/>
    <property type="evidence" value="ECO:0007669"/>
    <property type="project" value="TreeGrafter"/>
</dbReference>
<dbReference type="InterPro" id="IPR022637">
    <property type="entry name" value="DNA_polIII_beta_cen"/>
</dbReference>
<evidence type="ECO:0000256" key="2">
    <source>
        <dbReference type="ARBA" id="ARBA00010752"/>
    </source>
</evidence>
<feature type="domain" description="DNA polymerase III beta sliding clamp central" evidence="11">
    <location>
        <begin position="130"/>
        <end position="240"/>
    </location>
</feature>
<evidence type="ECO:0000256" key="9">
    <source>
        <dbReference type="PIRNR" id="PIRNR000804"/>
    </source>
</evidence>
<dbReference type="SMART" id="SM00480">
    <property type="entry name" value="POL3Bc"/>
    <property type="match status" value="1"/>
</dbReference>
<keyword evidence="8" id="KW-0238">DNA-binding</keyword>
<evidence type="ECO:0000256" key="1">
    <source>
        <dbReference type="ARBA" id="ARBA00004496"/>
    </source>
</evidence>
<comment type="subunit">
    <text evidence="9">Forms a ring-shaped head-to-tail homodimer around DNA.</text>
</comment>
<dbReference type="InterPro" id="IPR022635">
    <property type="entry name" value="DNA_polIII_beta_C"/>
</dbReference>
<evidence type="ECO:0000256" key="5">
    <source>
        <dbReference type="ARBA" id="ARBA00022695"/>
    </source>
</evidence>
<gene>
    <name evidence="13" type="ORF">A3A34_01590</name>
</gene>
<keyword evidence="4 9" id="KW-0808">Transferase</keyword>
<comment type="similarity">
    <text evidence="2 9">Belongs to the beta sliding clamp family.</text>
</comment>
<dbReference type="Gene3D" id="3.70.10.10">
    <property type="match status" value="1"/>
</dbReference>
<keyword evidence="7 9" id="KW-0239">DNA-directed DNA polymerase</keyword>
<accession>A0A1F6ERB9</accession>
<keyword evidence="5 9" id="KW-0548">Nucleotidyltransferase</keyword>
<dbReference type="EMBL" id="MFLU01000002">
    <property type="protein sequence ID" value="OGG76164.1"/>
    <property type="molecule type" value="Genomic_DNA"/>
</dbReference>
<evidence type="ECO:0000313" key="13">
    <source>
        <dbReference type="EMBL" id="OGG76164.1"/>
    </source>
</evidence>
<dbReference type="STRING" id="1798507.A3A34_01590"/>
<dbReference type="CDD" id="cd00140">
    <property type="entry name" value="beta_clamp"/>
    <property type="match status" value="1"/>
</dbReference>
<dbReference type="Pfam" id="PF02768">
    <property type="entry name" value="DNA_pol3_beta_3"/>
    <property type="match status" value="1"/>
</dbReference>
<evidence type="ECO:0000256" key="8">
    <source>
        <dbReference type="ARBA" id="ARBA00023125"/>
    </source>
</evidence>
<comment type="function">
    <text evidence="9">Confers DNA tethering and processivity to DNA polymerases and other proteins. Acts as a clamp, forming a ring around DNA (a reaction catalyzed by the clamp-loading complex) which diffuses in an ATP-independent manner freely and bidirectionally along dsDNA. Initially characterized for its ability to contact the catalytic subunit of DNA polymerase III (Pol III), a complex, multichain enzyme responsible for most of the replicative synthesis in bacteria; Pol III exhibits 3'-5' exonuclease proofreading activity. The beta chain is required for initiation of replication as well as for processivity of DNA replication.</text>
</comment>
<dbReference type="InterPro" id="IPR001001">
    <property type="entry name" value="DNA_polIII_beta"/>
</dbReference>
<dbReference type="NCBIfam" id="TIGR00663">
    <property type="entry name" value="dnan"/>
    <property type="match status" value="1"/>
</dbReference>